<dbReference type="Proteomes" id="UP000054018">
    <property type="component" value="Unassembled WGS sequence"/>
</dbReference>
<gene>
    <name evidence="2" type="ORF">PISMIDRAFT_8474</name>
</gene>
<proteinExistence type="predicted"/>
<keyword evidence="3" id="KW-1185">Reference proteome</keyword>
<evidence type="ECO:0000313" key="3">
    <source>
        <dbReference type="Proteomes" id="UP000054018"/>
    </source>
</evidence>
<sequence>MPRENSRQEGKVVQNSIDKEQKRNRGAISLEIKCDKTLPCSSRKCRGCFTMYPNGSLTTHTQRPPEAGAGLEETMNYCMPSNYRNMTSHRRDMFDPFPSI</sequence>
<reference evidence="3" key="2">
    <citation type="submission" date="2015-01" db="EMBL/GenBank/DDBJ databases">
        <title>Evolutionary Origins and Diversification of the Mycorrhizal Mutualists.</title>
        <authorList>
            <consortium name="DOE Joint Genome Institute"/>
            <consortium name="Mycorrhizal Genomics Consortium"/>
            <person name="Kohler A."/>
            <person name="Kuo A."/>
            <person name="Nagy L.G."/>
            <person name="Floudas D."/>
            <person name="Copeland A."/>
            <person name="Barry K.W."/>
            <person name="Cichocki N."/>
            <person name="Veneault-Fourrey C."/>
            <person name="LaButti K."/>
            <person name="Lindquist E.A."/>
            <person name="Lipzen A."/>
            <person name="Lundell T."/>
            <person name="Morin E."/>
            <person name="Murat C."/>
            <person name="Riley R."/>
            <person name="Ohm R."/>
            <person name="Sun H."/>
            <person name="Tunlid A."/>
            <person name="Henrissat B."/>
            <person name="Grigoriev I.V."/>
            <person name="Hibbett D.S."/>
            <person name="Martin F."/>
        </authorList>
    </citation>
    <scope>NUCLEOTIDE SEQUENCE [LARGE SCALE GENOMIC DNA]</scope>
    <source>
        <strain evidence="3">441</strain>
    </source>
</reference>
<organism evidence="2 3">
    <name type="scientific">Pisolithus microcarpus 441</name>
    <dbReference type="NCBI Taxonomy" id="765257"/>
    <lineage>
        <taxon>Eukaryota</taxon>
        <taxon>Fungi</taxon>
        <taxon>Dikarya</taxon>
        <taxon>Basidiomycota</taxon>
        <taxon>Agaricomycotina</taxon>
        <taxon>Agaricomycetes</taxon>
        <taxon>Agaricomycetidae</taxon>
        <taxon>Boletales</taxon>
        <taxon>Sclerodermatineae</taxon>
        <taxon>Pisolithaceae</taxon>
        <taxon>Pisolithus</taxon>
    </lineage>
</organism>
<feature type="compositionally biased region" description="Basic and acidic residues" evidence="1">
    <location>
        <begin position="1"/>
        <end position="10"/>
    </location>
</feature>
<evidence type="ECO:0000313" key="2">
    <source>
        <dbReference type="EMBL" id="KIK27320.1"/>
    </source>
</evidence>
<dbReference type="AlphaFoldDB" id="A0A0C9YQG8"/>
<name>A0A0C9YQG8_9AGAM</name>
<evidence type="ECO:0000256" key="1">
    <source>
        <dbReference type="SAM" id="MobiDB-lite"/>
    </source>
</evidence>
<dbReference type="EMBL" id="KN833697">
    <property type="protein sequence ID" value="KIK27320.1"/>
    <property type="molecule type" value="Genomic_DNA"/>
</dbReference>
<dbReference type="HOGENOM" id="CLU_2307132_0_0_1"/>
<protein>
    <submittedName>
        <fullName evidence="2">Unplaced genomic scaffold scaffold_13, whole genome shotgun sequence</fullName>
    </submittedName>
</protein>
<reference evidence="2 3" key="1">
    <citation type="submission" date="2014-04" db="EMBL/GenBank/DDBJ databases">
        <authorList>
            <consortium name="DOE Joint Genome Institute"/>
            <person name="Kuo A."/>
            <person name="Kohler A."/>
            <person name="Costa M.D."/>
            <person name="Nagy L.G."/>
            <person name="Floudas D."/>
            <person name="Copeland A."/>
            <person name="Barry K.W."/>
            <person name="Cichocki N."/>
            <person name="Veneault-Fourrey C."/>
            <person name="LaButti K."/>
            <person name="Lindquist E.A."/>
            <person name="Lipzen A."/>
            <person name="Lundell T."/>
            <person name="Morin E."/>
            <person name="Murat C."/>
            <person name="Sun H."/>
            <person name="Tunlid A."/>
            <person name="Henrissat B."/>
            <person name="Grigoriev I.V."/>
            <person name="Hibbett D.S."/>
            <person name="Martin F."/>
            <person name="Nordberg H.P."/>
            <person name="Cantor M.N."/>
            <person name="Hua S.X."/>
        </authorList>
    </citation>
    <scope>NUCLEOTIDE SEQUENCE [LARGE SCALE GENOMIC DNA]</scope>
    <source>
        <strain evidence="2 3">441</strain>
    </source>
</reference>
<accession>A0A0C9YQG8</accession>
<feature type="region of interest" description="Disordered" evidence="1">
    <location>
        <begin position="1"/>
        <end position="25"/>
    </location>
</feature>